<keyword evidence="1" id="KW-0812">Transmembrane</keyword>
<name>A0A0F9NJC8_9ZZZZ</name>
<accession>A0A0F9NJC8</accession>
<keyword evidence="1" id="KW-0472">Membrane</keyword>
<evidence type="ECO:0000313" key="2">
    <source>
        <dbReference type="EMBL" id="KKM88945.1"/>
    </source>
</evidence>
<reference evidence="2" key="1">
    <citation type="journal article" date="2015" name="Nature">
        <title>Complex archaea that bridge the gap between prokaryotes and eukaryotes.</title>
        <authorList>
            <person name="Spang A."/>
            <person name="Saw J.H."/>
            <person name="Jorgensen S.L."/>
            <person name="Zaremba-Niedzwiedzka K."/>
            <person name="Martijn J."/>
            <person name="Lind A.E."/>
            <person name="van Eijk R."/>
            <person name="Schleper C."/>
            <person name="Guy L."/>
            <person name="Ettema T.J."/>
        </authorList>
    </citation>
    <scope>NUCLEOTIDE SEQUENCE</scope>
</reference>
<gene>
    <name evidence="2" type="ORF">LCGC14_1253620</name>
</gene>
<dbReference type="EMBL" id="LAZR01006892">
    <property type="protein sequence ID" value="KKM88945.1"/>
    <property type="molecule type" value="Genomic_DNA"/>
</dbReference>
<proteinExistence type="predicted"/>
<feature type="transmembrane region" description="Helical" evidence="1">
    <location>
        <begin position="349"/>
        <end position="371"/>
    </location>
</feature>
<comment type="caution">
    <text evidence="2">The sequence shown here is derived from an EMBL/GenBank/DDBJ whole genome shotgun (WGS) entry which is preliminary data.</text>
</comment>
<sequence length="429" mass="44758">MRKVRRLLCVLFAVVLALVPALPVLAIADPDDPPEIPAVFVFEGLLEDGDVGVFIEYFADYTIAGTPTEPITESFLAVFVDTDGTTQLKTTAPVAFNDNGYGRGIAWIFFTAAEATAFGLTSASIADYRIWFTGNPGLTWVPGPDPPKTITTIDVWNTTGDMNLQLAVRVLTEAQALEAPWTPDDLVEVTSIGSRLTPLGESYFENAIPNLRNLAPGVFSAGTVVPVQEDIDFTTLFGAVVTGAIVVGSPVTLVDGANVINVNAVGTFVAELEQGTVGTVTNGTATVTGSPTDIVAGTNTLTVTAAPGPPDTLTIDVSLVDTVTAFEDSAIGTGLDLTPLADLWGVSRWLLSGIVWIVVTILILAGVFKVTPGQFGAASGGKVLLPTLVVCLMAGVLLGLLKPLVVVVAFILLTGFFVGYVLLFRGASA</sequence>
<feature type="transmembrane region" description="Helical" evidence="1">
    <location>
        <begin position="407"/>
        <end position="424"/>
    </location>
</feature>
<protein>
    <submittedName>
        <fullName evidence="2">Uncharacterized protein</fullName>
    </submittedName>
</protein>
<organism evidence="2">
    <name type="scientific">marine sediment metagenome</name>
    <dbReference type="NCBI Taxonomy" id="412755"/>
    <lineage>
        <taxon>unclassified sequences</taxon>
        <taxon>metagenomes</taxon>
        <taxon>ecological metagenomes</taxon>
    </lineage>
</organism>
<feature type="transmembrane region" description="Helical" evidence="1">
    <location>
        <begin position="383"/>
        <end position="401"/>
    </location>
</feature>
<dbReference type="AlphaFoldDB" id="A0A0F9NJC8"/>
<keyword evidence="1" id="KW-1133">Transmembrane helix</keyword>
<evidence type="ECO:0000256" key="1">
    <source>
        <dbReference type="SAM" id="Phobius"/>
    </source>
</evidence>